<dbReference type="Proteomes" id="UP000050378">
    <property type="component" value="Unassembled WGS sequence"/>
</dbReference>
<dbReference type="AlphaFoldDB" id="A0A0P7EKJ3"/>
<proteinExistence type="predicted"/>
<reference evidence="1 2" key="1">
    <citation type="submission" date="2015-09" db="EMBL/GenBank/DDBJ databases">
        <title>Draft Genome Sequence of Pseudoalteromonas lipolytica UCD-48B.</title>
        <authorList>
            <person name="Krusor M."/>
            <person name="Coil D.A."/>
            <person name="Lang J.M."/>
            <person name="Eisen J.A."/>
            <person name="Alexiev A."/>
        </authorList>
    </citation>
    <scope>NUCLEOTIDE SEQUENCE [LARGE SCALE GENOMIC DNA]</scope>
    <source>
        <strain evidence="1 2">UCD-48B</strain>
    </source>
</reference>
<organism evidence="1 2">
    <name type="scientific">Pseudoalteromonas lipolytica</name>
    <dbReference type="NCBI Taxonomy" id="570156"/>
    <lineage>
        <taxon>Bacteria</taxon>
        <taxon>Pseudomonadati</taxon>
        <taxon>Pseudomonadota</taxon>
        <taxon>Gammaproteobacteria</taxon>
        <taxon>Alteromonadales</taxon>
        <taxon>Pseudoalteromonadaceae</taxon>
        <taxon>Pseudoalteromonas</taxon>
    </lineage>
</organism>
<evidence type="ECO:0000313" key="2">
    <source>
        <dbReference type="Proteomes" id="UP000050378"/>
    </source>
</evidence>
<dbReference type="OrthoDB" id="6313522at2"/>
<dbReference type="STRING" id="570156.AOG27_08675"/>
<sequence>MRVEAINQFVGCIERLLNGEQIDLYGESVSSSFEYIAAEILTEQLIEGIWYDGVSNMVANVENSNRVVFSGYMYVCLNQEKFWQEPFKAVVKDERVSHNGVRVYVKIGELEGEKELLSMEWHYRNT</sequence>
<dbReference type="RefSeq" id="WP_054552631.1">
    <property type="nucleotide sequence ID" value="NZ_LJTC01000005.1"/>
</dbReference>
<protein>
    <submittedName>
        <fullName evidence="1">Uncharacterized protein</fullName>
    </submittedName>
</protein>
<name>A0A0P7EKJ3_9GAMM</name>
<dbReference type="EMBL" id="LJTC01000005">
    <property type="protein sequence ID" value="KPM83716.1"/>
    <property type="molecule type" value="Genomic_DNA"/>
</dbReference>
<gene>
    <name evidence="1" type="ORF">AOG27_08675</name>
</gene>
<comment type="caution">
    <text evidence="1">The sequence shown here is derived from an EMBL/GenBank/DDBJ whole genome shotgun (WGS) entry which is preliminary data.</text>
</comment>
<accession>A0A0P7EKJ3</accession>
<evidence type="ECO:0000313" key="1">
    <source>
        <dbReference type="EMBL" id="KPM83716.1"/>
    </source>
</evidence>
<dbReference type="PATRIC" id="fig|570156.3.peg.2802"/>